<sequence>MMSLAIDNGALGDAVYLYHLINYNGCVKYISYANGSDFFNDIILEVSHTGGQVTYEDLAASTNSQELAVFYRSLPPYSSVSEQQRLVKRQKIRCSSAHAAVKSAYVSLYNWFKSRSSVYIRVPPRSYCKHGCCVPNVNSTFFWNPSATDEKYILDGWKYIFDVFASQSIDGEWDRISVNRSIMDFLEVYAKQSMSGEWHGLSVNRSILDFCVSNRGTGLSLIDKNS</sequence>
<keyword evidence="3" id="KW-1185">Reference proteome</keyword>
<evidence type="ECO:0000313" key="3">
    <source>
        <dbReference type="Proteomes" id="UP000094385"/>
    </source>
</evidence>
<proteinExistence type="predicted"/>
<protein>
    <recommendedName>
        <fullName evidence="1">WD-like domain-containing protein</fullName>
    </recommendedName>
</protein>
<dbReference type="Proteomes" id="UP000094385">
    <property type="component" value="Unassembled WGS sequence"/>
</dbReference>
<evidence type="ECO:0000259" key="1">
    <source>
        <dbReference type="Pfam" id="PF20493"/>
    </source>
</evidence>
<accession>A0A1E3Q8Y4</accession>
<feature type="domain" description="WD-like" evidence="1">
    <location>
        <begin position="2"/>
        <end position="135"/>
    </location>
</feature>
<gene>
    <name evidence="2" type="ORF">LIPSTDRAFT_62120</name>
</gene>
<organism evidence="2 3">
    <name type="scientific">Lipomyces starkeyi NRRL Y-11557</name>
    <dbReference type="NCBI Taxonomy" id="675824"/>
    <lineage>
        <taxon>Eukaryota</taxon>
        <taxon>Fungi</taxon>
        <taxon>Dikarya</taxon>
        <taxon>Ascomycota</taxon>
        <taxon>Saccharomycotina</taxon>
        <taxon>Lipomycetes</taxon>
        <taxon>Lipomycetales</taxon>
        <taxon>Lipomycetaceae</taxon>
        <taxon>Lipomyces</taxon>
    </lineage>
</organism>
<evidence type="ECO:0000313" key="2">
    <source>
        <dbReference type="EMBL" id="ODQ74038.1"/>
    </source>
</evidence>
<reference evidence="2 3" key="1">
    <citation type="journal article" date="2016" name="Proc. Natl. Acad. Sci. U.S.A.">
        <title>Comparative genomics of biotechnologically important yeasts.</title>
        <authorList>
            <person name="Riley R."/>
            <person name="Haridas S."/>
            <person name="Wolfe K.H."/>
            <person name="Lopes M.R."/>
            <person name="Hittinger C.T."/>
            <person name="Goeker M."/>
            <person name="Salamov A.A."/>
            <person name="Wisecaver J.H."/>
            <person name="Long T.M."/>
            <person name="Calvey C.H."/>
            <person name="Aerts A.L."/>
            <person name="Barry K.W."/>
            <person name="Choi C."/>
            <person name="Clum A."/>
            <person name="Coughlan A.Y."/>
            <person name="Deshpande S."/>
            <person name="Douglass A.P."/>
            <person name="Hanson S.J."/>
            <person name="Klenk H.-P."/>
            <person name="LaButti K.M."/>
            <person name="Lapidus A."/>
            <person name="Lindquist E.A."/>
            <person name="Lipzen A.M."/>
            <person name="Meier-Kolthoff J.P."/>
            <person name="Ohm R.A."/>
            <person name="Otillar R.P."/>
            <person name="Pangilinan J.L."/>
            <person name="Peng Y."/>
            <person name="Rokas A."/>
            <person name="Rosa C.A."/>
            <person name="Scheuner C."/>
            <person name="Sibirny A.A."/>
            <person name="Slot J.C."/>
            <person name="Stielow J.B."/>
            <person name="Sun H."/>
            <person name="Kurtzman C.P."/>
            <person name="Blackwell M."/>
            <person name="Grigoriev I.V."/>
            <person name="Jeffries T.W."/>
        </authorList>
    </citation>
    <scope>NUCLEOTIDE SEQUENCE [LARGE SCALE GENOMIC DNA]</scope>
    <source>
        <strain evidence="2 3">NRRL Y-11557</strain>
    </source>
</reference>
<dbReference type="AlphaFoldDB" id="A0A1E3Q8Y4"/>
<dbReference type="EMBL" id="KV454292">
    <property type="protein sequence ID" value="ODQ74038.1"/>
    <property type="molecule type" value="Genomic_DNA"/>
</dbReference>
<dbReference type="Pfam" id="PF20493">
    <property type="entry name" value="WD-like_fungi"/>
    <property type="match status" value="1"/>
</dbReference>
<name>A0A1E3Q8Y4_LIPST</name>
<dbReference type="InterPro" id="IPR046925">
    <property type="entry name" value="WD-like_fungi"/>
</dbReference>